<dbReference type="Pfam" id="PF14520">
    <property type="entry name" value="HHH_5"/>
    <property type="match status" value="1"/>
</dbReference>
<dbReference type="Pfam" id="PF08459">
    <property type="entry name" value="UvrC_RNaseH_dom"/>
    <property type="match status" value="1"/>
</dbReference>
<dbReference type="RefSeq" id="WP_125172914.1">
    <property type="nucleotide sequence ID" value="NZ_JAPJOD010000052.1"/>
</dbReference>
<comment type="function">
    <text evidence="7">The UvrABC repair system catalyzes the recognition and processing of DNA lesions. UvrC both incises the 5' and 3' sides of the lesion. The N-terminal half is responsible for the 3' incision and the C-terminal half is responsible for the 5' incision.</text>
</comment>
<feature type="region of interest" description="Disordered" evidence="8">
    <location>
        <begin position="291"/>
        <end position="313"/>
    </location>
</feature>
<dbReference type="SUPFAM" id="SSF46600">
    <property type="entry name" value="C-terminal UvrC-binding domain of UvrB"/>
    <property type="match status" value="1"/>
</dbReference>
<evidence type="ECO:0000259" key="10">
    <source>
        <dbReference type="PROSITE" id="PS50164"/>
    </source>
</evidence>
<dbReference type="SMART" id="SM00465">
    <property type="entry name" value="GIYc"/>
    <property type="match status" value="1"/>
</dbReference>
<dbReference type="GO" id="GO:0009381">
    <property type="term" value="F:excinuclease ABC activity"/>
    <property type="evidence" value="ECO:0007669"/>
    <property type="project" value="UniProtKB-UniRule"/>
</dbReference>
<feature type="domain" description="UVR" evidence="9">
    <location>
        <begin position="209"/>
        <end position="244"/>
    </location>
</feature>
<keyword evidence="5 7" id="KW-0234">DNA repair</keyword>
<dbReference type="SUPFAM" id="SSF47781">
    <property type="entry name" value="RuvA domain 2-like"/>
    <property type="match status" value="1"/>
</dbReference>
<dbReference type="Pfam" id="PF01541">
    <property type="entry name" value="GIY-YIG"/>
    <property type="match status" value="1"/>
</dbReference>
<keyword evidence="6 7" id="KW-0742">SOS response</keyword>
<dbReference type="PROSITE" id="PS50164">
    <property type="entry name" value="GIY_YIG"/>
    <property type="match status" value="1"/>
</dbReference>
<dbReference type="InterPro" id="IPR010994">
    <property type="entry name" value="RuvA_2-like"/>
</dbReference>
<dbReference type="AlphaFoldDB" id="A0A3R8PC79"/>
<evidence type="ECO:0000256" key="4">
    <source>
        <dbReference type="ARBA" id="ARBA00022881"/>
    </source>
</evidence>
<evidence type="ECO:0000256" key="8">
    <source>
        <dbReference type="SAM" id="MobiDB-lite"/>
    </source>
</evidence>
<dbReference type="CDD" id="cd10434">
    <property type="entry name" value="GIY-YIG_UvrC_Cho"/>
    <property type="match status" value="1"/>
</dbReference>
<comment type="caution">
    <text evidence="12">The sequence shown here is derived from an EMBL/GenBank/DDBJ whole genome shotgun (WGS) entry which is preliminary data.</text>
</comment>
<dbReference type="FunFam" id="3.40.1440.10:FF:000001">
    <property type="entry name" value="UvrABC system protein C"/>
    <property type="match status" value="1"/>
</dbReference>
<evidence type="ECO:0000259" key="9">
    <source>
        <dbReference type="PROSITE" id="PS50151"/>
    </source>
</evidence>
<dbReference type="PROSITE" id="PS50165">
    <property type="entry name" value="UVRC"/>
    <property type="match status" value="1"/>
</dbReference>
<dbReference type="InterPro" id="IPR035901">
    <property type="entry name" value="GIY-YIG_endonuc_sf"/>
</dbReference>
<dbReference type="HAMAP" id="MF_00203">
    <property type="entry name" value="UvrC"/>
    <property type="match status" value="1"/>
</dbReference>
<evidence type="ECO:0000256" key="1">
    <source>
        <dbReference type="ARBA" id="ARBA00022490"/>
    </source>
</evidence>
<dbReference type="InterPro" id="IPR038476">
    <property type="entry name" value="UvrC_RNase_H_dom_sf"/>
</dbReference>
<dbReference type="InterPro" id="IPR047296">
    <property type="entry name" value="GIY-YIG_UvrC_Cho"/>
</dbReference>
<sequence length="721" mass="78894">MADPLDYRPAPGTVPTQPGVYTFRDADDRVIYVGKAKNLRARLANYFQDVRNLHPRTRTMVLSADHVQWTVVGSEFEALNLEYTWIKRFSPRFNVMYRDDKTYPMLAVSVKEEFPRAFLYRGPRKRGVRYFGPYPKAWAIRETLESLTRVFPVRTCTKGVFRRHEQLGRPCLLGYIDRCSAPCVGRIDAAAHRELVDGFCSFLAGGTTDAVLRDVRGEMQQAAENLDFERAATLRDQLAAMEKAMEKQAVVFSDDTDADVVALASDDLEAAVQVFHVRGGRIRGQRGWVVEKPDVPDADGAAAGEEGDTATDPAWPALLEDFLTQFYGDQAALTSATESAVGGASRADAAGEPSPDSALAAAISPGSSHIPGGVGPGSAETAMTVSPVPREVLVPVPLPEGSDVPTWLTGLRGSRVTVRVPRRGDKRSLMDTATTNASQALHQHKLRRTGDLTARSAALQELQEALWMDTSPLRIECTDISHIQGTDVVASLVVFEDGLPRTSDYRRYKIREAAGDGHSDDVASIAEVVRRRFRRHREDRLAVPAGDDGGDLLEGEEQVAPAETPRTRFAYPPQLFIVDGGKPQVDAAAAVLDELGVTDVTLCGVAKRLEELWVPGDDHPVILPRNSQALYLVQNLRDEAHRFAITFHRQQRSARMRRSVLDDVPGLGPKRRQQLVRAFGSVAKVREAGPERIAELPGFGPRLAEAVAAALAEGDGTAPEA</sequence>
<organism evidence="12 13">
    <name type="scientific">Corynebacterium bovis</name>
    <dbReference type="NCBI Taxonomy" id="36808"/>
    <lineage>
        <taxon>Bacteria</taxon>
        <taxon>Bacillati</taxon>
        <taxon>Actinomycetota</taxon>
        <taxon>Actinomycetes</taxon>
        <taxon>Mycobacteriales</taxon>
        <taxon>Corynebacteriaceae</taxon>
        <taxon>Corynebacterium</taxon>
    </lineage>
</organism>
<dbReference type="InterPro" id="IPR004791">
    <property type="entry name" value="UvrC"/>
</dbReference>
<gene>
    <name evidence="7" type="primary">uvrC</name>
    <name evidence="12" type="ORF">CXF48_07520</name>
</gene>
<keyword evidence="2 7" id="KW-0227">DNA damage</keyword>
<dbReference type="EMBL" id="PQNK01000011">
    <property type="protein sequence ID" value="RRO86259.1"/>
    <property type="molecule type" value="Genomic_DNA"/>
</dbReference>
<dbReference type="GO" id="GO:0009432">
    <property type="term" value="P:SOS response"/>
    <property type="evidence" value="ECO:0007669"/>
    <property type="project" value="UniProtKB-UniRule"/>
</dbReference>
<evidence type="ECO:0000256" key="2">
    <source>
        <dbReference type="ARBA" id="ARBA00022763"/>
    </source>
</evidence>
<comment type="similarity">
    <text evidence="7">Belongs to the UvrC family.</text>
</comment>
<dbReference type="Pfam" id="PF02151">
    <property type="entry name" value="UVR"/>
    <property type="match status" value="1"/>
</dbReference>
<feature type="domain" description="UvrC family homology region profile" evidence="11">
    <location>
        <begin position="260"/>
        <end position="592"/>
    </location>
</feature>
<keyword evidence="3 7" id="KW-0228">DNA excision</keyword>
<evidence type="ECO:0000256" key="3">
    <source>
        <dbReference type="ARBA" id="ARBA00022769"/>
    </source>
</evidence>
<evidence type="ECO:0000256" key="7">
    <source>
        <dbReference type="HAMAP-Rule" id="MF_00203"/>
    </source>
</evidence>
<protein>
    <recommendedName>
        <fullName evidence="7">UvrABC system protein C</fullName>
        <shortName evidence="7">Protein UvrC</shortName>
    </recommendedName>
    <alternativeName>
        <fullName evidence="7">Excinuclease ABC subunit C</fullName>
    </alternativeName>
</protein>
<feature type="domain" description="GIY-YIG" evidence="10">
    <location>
        <begin position="16"/>
        <end position="95"/>
    </location>
</feature>
<dbReference type="Gene3D" id="3.30.420.340">
    <property type="entry name" value="UvrC, RNAse H endonuclease domain"/>
    <property type="match status" value="1"/>
</dbReference>
<dbReference type="Gene3D" id="3.40.1440.10">
    <property type="entry name" value="GIY-YIG endonuclease"/>
    <property type="match status" value="1"/>
</dbReference>
<dbReference type="NCBIfam" id="NF001824">
    <property type="entry name" value="PRK00558.1-5"/>
    <property type="match status" value="1"/>
</dbReference>
<dbReference type="GO" id="GO:0003677">
    <property type="term" value="F:DNA binding"/>
    <property type="evidence" value="ECO:0007669"/>
    <property type="project" value="UniProtKB-UniRule"/>
</dbReference>
<dbReference type="InterPro" id="IPR003583">
    <property type="entry name" value="Hlx-hairpin-Hlx_DNA-bd_motif"/>
</dbReference>
<dbReference type="InterPro" id="IPR001162">
    <property type="entry name" value="UvrC_RNase_H_dom"/>
</dbReference>
<evidence type="ECO:0000256" key="5">
    <source>
        <dbReference type="ARBA" id="ARBA00023204"/>
    </source>
</evidence>
<dbReference type="PANTHER" id="PTHR30562">
    <property type="entry name" value="UVRC/OXIDOREDUCTASE"/>
    <property type="match status" value="1"/>
</dbReference>
<dbReference type="GO" id="GO:0009380">
    <property type="term" value="C:excinuclease repair complex"/>
    <property type="evidence" value="ECO:0007669"/>
    <property type="project" value="InterPro"/>
</dbReference>
<keyword evidence="4 7" id="KW-0267">Excision nuclease</keyword>
<dbReference type="GO" id="GO:0006289">
    <property type="term" value="P:nucleotide-excision repair"/>
    <property type="evidence" value="ECO:0007669"/>
    <property type="project" value="UniProtKB-UniRule"/>
</dbReference>
<accession>A0A3R8PC79</accession>
<dbReference type="Gene3D" id="1.10.150.20">
    <property type="entry name" value="5' to 3' exonuclease, C-terminal subdomain"/>
    <property type="match status" value="1"/>
</dbReference>
<evidence type="ECO:0000259" key="11">
    <source>
        <dbReference type="PROSITE" id="PS50165"/>
    </source>
</evidence>
<dbReference type="SMART" id="SM00278">
    <property type="entry name" value="HhH1"/>
    <property type="match status" value="2"/>
</dbReference>
<proteinExistence type="inferred from homology"/>
<reference evidence="12 13" key="1">
    <citation type="submission" date="2018-01" db="EMBL/GenBank/DDBJ databases">
        <title>Twenty Corynebacterium bovis Genomes.</title>
        <authorList>
            <person name="Gulvik C.A."/>
        </authorList>
    </citation>
    <scope>NUCLEOTIDE SEQUENCE [LARGE SCALE GENOMIC DNA]</scope>
    <source>
        <strain evidence="12 13">F6900</strain>
    </source>
</reference>
<dbReference type="InterPro" id="IPR001943">
    <property type="entry name" value="UVR_dom"/>
</dbReference>
<dbReference type="Pfam" id="PF22920">
    <property type="entry name" value="UvrC_RNaseH"/>
    <property type="match status" value="2"/>
</dbReference>
<evidence type="ECO:0000313" key="13">
    <source>
        <dbReference type="Proteomes" id="UP000276526"/>
    </source>
</evidence>
<keyword evidence="1 7" id="KW-0963">Cytoplasm</keyword>
<comment type="subunit">
    <text evidence="7">Interacts with UvrB in an incision complex.</text>
</comment>
<dbReference type="PROSITE" id="PS50151">
    <property type="entry name" value="UVR"/>
    <property type="match status" value="1"/>
</dbReference>
<dbReference type="SUPFAM" id="SSF82771">
    <property type="entry name" value="GIY-YIG endonuclease"/>
    <property type="match status" value="1"/>
</dbReference>
<evidence type="ECO:0000256" key="6">
    <source>
        <dbReference type="ARBA" id="ARBA00023236"/>
    </source>
</evidence>
<dbReference type="GO" id="GO:0005737">
    <property type="term" value="C:cytoplasm"/>
    <property type="evidence" value="ECO:0007669"/>
    <property type="project" value="UniProtKB-SubCell"/>
</dbReference>
<dbReference type="Gene3D" id="4.10.860.10">
    <property type="entry name" value="UVR domain"/>
    <property type="match status" value="1"/>
</dbReference>
<dbReference type="FunFam" id="3.30.420.340:FF:000003">
    <property type="entry name" value="UvrABC system protein C"/>
    <property type="match status" value="1"/>
</dbReference>
<comment type="subcellular location">
    <subcellularLocation>
        <location evidence="7">Cytoplasm</location>
    </subcellularLocation>
</comment>
<evidence type="ECO:0000313" key="12">
    <source>
        <dbReference type="EMBL" id="RRO86259.1"/>
    </source>
</evidence>
<dbReference type="PANTHER" id="PTHR30562:SF1">
    <property type="entry name" value="UVRABC SYSTEM PROTEIN C"/>
    <property type="match status" value="1"/>
</dbReference>
<dbReference type="InterPro" id="IPR050066">
    <property type="entry name" value="UvrABC_protein_C"/>
</dbReference>
<dbReference type="InterPro" id="IPR036876">
    <property type="entry name" value="UVR_dom_sf"/>
</dbReference>
<dbReference type="Proteomes" id="UP000276526">
    <property type="component" value="Unassembled WGS sequence"/>
</dbReference>
<dbReference type="InterPro" id="IPR000305">
    <property type="entry name" value="GIY-YIG_endonuc"/>
</dbReference>
<name>A0A3R8PC79_9CORY</name>